<feature type="transmembrane region" description="Helical" evidence="2">
    <location>
        <begin position="335"/>
        <end position="356"/>
    </location>
</feature>
<sequence length="417" mass="44491">MPAEPEHNQEQSNQQDPDQQDNDGQGGARQADALIQPPRLRTGEDRSASRLELFFDLAYVLVVAELTSAFAHDLSWHGAGVFAGLFTVVWWSWVTTTLYSNRFDTNDVPYRLAKLGQTFAVAVMAAASSSATTSGSVYFAAGYLGSQVLLMALYARAHHHVPDARRTLDLYLGATAVSAVLWSVSLAVPGPARYALWAAGLLIEATAPLLATRFGNRIPLHEQHLPDRFGLFAMLVLGESIASVVVGLHDTDWRLASFTTAAIGFVITAALWWTYFDLGGAASKHRILQKNDNRASATHDRYVYGHLPLFLGLASVGVGVEEYVLHPVGDLSPGGRAALCVGVGLFVAGVALVMAGSAGRWSAAWPWPVATLPVVIGISLLPLSPTLTALGLAVAMIAGVAAGTWQQQRGHIATTET</sequence>
<dbReference type="Pfam" id="PF06772">
    <property type="entry name" value="LtrA"/>
    <property type="match status" value="1"/>
</dbReference>
<evidence type="ECO:0000313" key="4">
    <source>
        <dbReference type="Proteomes" id="UP001501074"/>
    </source>
</evidence>
<dbReference type="EMBL" id="BAAAZO010000012">
    <property type="protein sequence ID" value="GAA3636882.1"/>
    <property type="molecule type" value="Genomic_DNA"/>
</dbReference>
<proteinExistence type="predicted"/>
<feature type="transmembrane region" description="Helical" evidence="2">
    <location>
        <begin position="255"/>
        <end position="276"/>
    </location>
</feature>
<dbReference type="InterPro" id="IPR010640">
    <property type="entry name" value="Low_temperature_requirement_A"/>
</dbReference>
<reference evidence="4" key="1">
    <citation type="journal article" date="2019" name="Int. J. Syst. Evol. Microbiol.">
        <title>The Global Catalogue of Microorganisms (GCM) 10K type strain sequencing project: providing services to taxonomists for standard genome sequencing and annotation.</title>
        <authorList>
            <consortium name="The Broad Institute Genomics Platform"/>
            <consortium name="The Broad Institute Genome Sequencing Center for Infectious Disease"/>
            <person name="Wu L."/>
            <person name="Ma J."/>
        </authorList>
    </citation>
    <scope>NUCLEOTIDE SEQUENCE [LARGE SCALE GENOMIC DNA]</scope>
    <source>
        <strain evidence="4">JCM 16902</strain>
    </source>
</reference>
<accession>A0ABP7APG2</accession>
<keyword evidence="2" id="KW-0472">Membrane</keyword>
<dbReference type="PANTHER" id="PTHR36840">
    <property type="entry name" value="BLL5714 PROTEIN"/>
    <property type="match status" value="1"/>
</dbReference>
<dbReference type="PANTHER" id="PTHR36840:SF1">
    <property type="entry name" value="BLL5714 PROTEIN"/>
    <property type="match status" value="1"/>
</dbReference>
<keyword evidence="2" id="KW-0812">Transmembrane</keyword>
<feature type="transmembrane region" description="Helical" evidence="2">
    <location>
        <begin position="302"/>
        <end position="320"/>
    </location>
</feature>
<name>A0ABP7APG2_9ACTN</name>
<protein>
    <submittedName>
        <fullName evidence="3">Low temperature requirement protein A</fullName>
    </submittedName>
</protein>
<organism evidence="3 4">
    <name type="scientific">Kineosporia mesophila</name>
    <dbReference type="NCBI Taxonomy" id="566012"/>
    <lineage>
        <taxon>Bacteria</taxon>
        <taxon>Bacillati</taxon>
        <taxon>Actinomycetota</taxon>
        <taxon>Actinomycetes</taxon>
        <taxon>Kineosporiales</taxon>
        <taxon>Kineosporiaceae</taxon>
        <taxon>Kineosporia</taxon>
    </lineage>
</organism>
<comment type="caution">
    <text evidence="3">The sequence shown here is derived from an EMBL/GenBank/DDBJ whole genome shotgun (WGS) entry which is preliminary data.</text>
</comment>
<keyword evidence="2" id="KW-1133">Transmembrane helix</keyword>
<feature type="transmembrane region" description="Helical" evidence="2">
    <location>
        <begin position="137"/>
        <end position="156"/>
    </location>
</feature>
<dbReference type="Proteomes" id="UP001501074">
    <property type="component" value="Unassembled WGS sequence"/>
</dbReference>
<feature type="region of interest" description="Disordered" evidence="1">
    <location>
        <begin position="1"/>
        <end position="41"/>
    </location>
</feature>
<feature type="transmembrane region" description="Helical" evidence="2">
    <location>
        <begin position="194"/>
        <end position="211"/>
    </location>
</feature>
<gene>
    <name evidence="3" type="ORF">GCM10022223_64380</name>
</gene>
<evidence type="ECO:0000256" key="2">
    <source>
        <dbReference type="SAM" id="Phobius"/>
    </source>
</evidence>
<evidence type="ECO:0000256" key="1">
    <source>
        <dbReference type="SAM" id="MobiDB-lite"/>
    </source>
</evidence>
<evidence type="ECO:0000313" key="3">
    <source>
        <dbReference type="EMBL" id="GAA3636882.1"/>
    </source>
</evidence>
<feature type="transmembrane region" description="Helical" evidence="2">
    <location>
        <begin position="231"/>
        <end position="249"/>
    </location>
</feature>
<dbReference type="RefSeq" id="WP_231481742.1">
    <property type="nucleotide sequence ID" value="NZ_BAAAZO010000012.1"/>
</dbReference>
<feature type="transmembrane region" description="Helical" evidence="2">
    <location>
        <begin position="387"/>
        <end position="405"/>
    </location>
</feature>
<keyword evidence="4" id="KW-1185">Reference proteome</keyword>
<feature type="transmembrane region" description="Helical" evidence="2">
    <location>
        <begin position="168"/>
        <end position="188"/>
    </location>
</feature>
<feature type="transmembrane region" description="Helical" evidence="2">
    <location>
        <begin position="78"/>
        <end position="100"/>
    </location>
</feature>
<feature type="transmembrane region" description="Helical" evidence="2">
    <location>
        <begin position="363"/>
        <end position="381"/>
    </location>
</feature>